<comment type="similarity">
    <text evidence="8">Belongs to the TonB-dependent receptor family.</text>
</comment>
<dbReference type="InterPro" id="IPR036942">
    <property type="entry name" value="Beta-barrel_TonB_sf"/>
</dbReference>
<dbReference type="InterPro" id="IPR041700">
    <property type="entry name" value="OMP_b-brl_3"/>
</dbReference>
<keyword evidence="4 8" id="KW-0812">Transmembrane</keyword>
<reference evidence="12 13" key="1">
    <citation type="submission" date="2021-12" db="EMBL/GenBank/DDBJ databases">
        <title>Genome sequencing of bacteria with rrn-lacking chromosome and rrn-plasmid.</title>
        <authorList>
            <person name="Anda M."/>
            <person name="Iwasaki W."/>
        </authorList>
    </citation>
    <scope>NUCLEOTIDE SEQUENCE [LARGE SCALE GENOMIC DNA]</scope>
    <source>
        <strain evidence="12 13">NBRC 15940</strain>
    </source>
</reference>
<feature type="domain" description="TonB-dependent receptor plug" evidence="10">
    <location>
        <begin position="149"/>
        <end position="225"/>
    </location>
</feature>
<sequence>MKTYFYLSLLLLFPLTLWANNEPEHAAVKGSLKGKLIDPTTSEPIPYATISLQQEEKNITGGISDESGNFVIKNISKGKYEVLFQFMGYETHQLTLDFVKGSMNINLGEVGLSPSKKLLEEVTVEGQRVKIEQQLGKKVVNITPELAAGHTNISDVLQQVPDINIDGEGNISLRGDSNVRVLIDNKPTQLSPAEALKSLPPNLVERVDVITNPSAKYDPEGISGIINIITKKNRIQGFNGMVRGGVGTGDKYNGGMNFNYRVGKFNVFAEANFSKERWNHERGFERTFEESGALLKQDQEIFRNQGFQQYKGGLDYFIDSVNTLSGYYQYFKWESTSNQPFTQSLEQAGLPTIFRNGKGFSENMNEGHQFDLNYRREIKDGYLETDLWYMDGHGFFNSANTQKDETGGVVSQNNNNLFTFNIFVPTLDFSKNISEKAKIELGYKGEYTDAFSNSTNNNGEENVDFGYDYYDMISAVYTTFSTQIKNMEVQAGLRAEHALQQGTIQLSEGDTPFTNEYFSLFPTLSLQQKLGEKANLGFSYSRRVRRPNIDEIAPFEVYENPQNIQRGNPDLKPSFTNSMELSYGYRPEKFTISTSAYVRLGNDIIRSYSFFEEESQANVTTSQNLGSVETYGVSVSGDVNITKWWNLSGGIDLTHIDFNDTTYTIPNRPDLNLSAKLNATFMLPWNLKIIANGNYDGNNYGLQNVSNPFYAMSMTVSKDILEKKGNISFRAQNLIYSGWSNNVYGLGFHEENYWNSENPVFYLNFSYRFGNMKARGRKRSIHTQKSL</sequence>
<keyword evidence="2 8" id="KW-0813">Transport</keyword>
<dbReference type="Gene3D" id="2.40.170.20">
    <property type="entry name" value="TonB-dependent receptor, beta-barrel domain"/>
    <property type="match status" value="1"/>
</dbReference>
<dbReference type="EMBL" id="BQKE01000001">
    <property type="protein sequence ID" value="GJM61901.1"/>
    <property type="molecule type" value="Genomic_DNA"/>
</dbReference>
<dbReference type="PROSITE" id="PS52016">
    <property type="entry name" value="TONB_DEPENDENT_REC_3"/>
    <property type="match status" value="1"/>
</dbReference>
<proteinExistence type="inferred from homology"/>
<keyword evidence="13" id="KW-1185">Reference proteome</keyword>
<evidence type="ECO:0000259" key="10">
    <source>
        <dbReference type="Pfam" id="PF07715"/>
    </source>
</evidence>
<dbReference type="PANTHER" id="PTHR30069:SF29">
    <property type="entry name" value="HEMOGLOBIN AND HEMOGLOBIN-HAPTOGLOBIN-BINDING PROTEIN 1-RELATED"/>
    <property type="match status" value="1"/>
</dbReference>
<dbReference type="Pfam" id="PF13715">
    <property type="entry name" value="CarbopepD_reg_2"/>
    <property type="match status" value="1"/>
</dbReference>
<dbReference type="Pfam" id="PF07715">
    <property type="entry name" value="Plug"/>
    <property type="match status" value="1"/>
</dbReference>
<evidence type="ECO:0000256" key="7">
    <source>
        <dbReference type="ARBA" id="ARBA00023237"/>
    </source>
</evidence>
<dbReference type="GO" id="GO:0015344">
    <property type="term" value="F:siderophore uptake transmembrane transporter activity"/>
    <property type="evidence" value="ECO:0007669"/>
    <property type="project" value="TreeGrafter"/>
</dbReference>
<accession>A0AAN5ALZ9</accession>
<dbReference type="SUPFAM" id="SSF56935">
    <property type="entry name" value="Porins"/>
    <property type="match status" value="1"/>
</dbReference>
<dbReference type="GO" id="GO:0009279">
    <property type="term" value="C:cell outer membrane"/>
    <property type="evidence" value="ECO:0007669"/>
    <property type="project" value="UniProtKB-SubCell"/>
</dbReference>
<keyword evidence="5 9" id="KW-0732">Signal</keyword>
<keyword evidence="7 8" id="KW-0998">Cell outer membrane</keyword>
<evidence type="ECO:0000256" key="3">
    <source>
        <dbReference type="ARBA" id="ARBA00022452"/>
    </source>
</evidence>
<dbReference type="InterPro" id="IPR037066">
    <property type="entry name" value="Plug_dom_sf"/>
</dbReference>
<dbReference type="AlphaFoldDB" id="A0AAN5ALZ9"/>
<evidence type="ECO:0000256" key="8">
    <source>
        <dbReference type="PROSITE-ProRule" id="PRU01360"/>
    </source>
</evidence>
<dbReference type="Gene3D" id="2.60.40.1120">
    <property type="entry name" value="Carboxypeptidase-like, regulatory domain"/>
    <property type="match status" value="1"/>
</dbReference>
<dbReference type="InterPro" id="IPR012910">
    <property type="entry name" value="Plug_dom"/>
</dbReference>
<feature type="chain" id="PRO_5043040728" evidence="9">
    <location>
        <begin position="20"/>
        <end position="787"/>
    </location>
</feature>
<dbReference type="PANTHER" id="PTHR30069">
    <property type="entry name" value="TONB-DEPENDENT OUTER MEMBRANE RECEPTOR"/>
    <property type="match status" value="1"/>
</dbReference>
<dbReference type="InterPro" id="IPR039426">
    <property type="entry name" value="TonB-dep_rcpt-like"/>
</dbReference>
<evidence type="ECO:0000313" key="12">
    <source>
        <dbReference type="EMBL" id="GJM61901.1"/>
    </source>
</evidence>
<dbReference type="InterPro" id="IPR008969">
    <property type="entry name" value="CarboxyPept-like_regulatory"/>
</dbReference>
<evidence type="ECO:0000256" key="2">
    <source>
        <dbReference type="ARBA" id="ARBA00022448"/>
    </source>
</evidence>
<evidence type="ECO:0000256" key="6">
    <source>
        <dbReference type="ARBA" id="ARBA00023136"/>
    </source>
</evidence>
<dbReference type="Proteomes" id="UP001310022">
    <property type="component" value="Unassembled WGS sequence"/>
</dbReference>
<dbReference type="RefSeq" id="WP_338237337.1">
    <property type="nucleotide sequence ID" value="NZ_BQKE01000001.1"/>
</dbReference>
<dbReference type="SUPFAM" id="SSF49464">
    <property type="entry name" value="Carboxypeptidase regulatory domain-like"/>
    <property type="match status" value="1"/>
</dbReference>
<keyword evidence="6 8" id="KW-0472">Membrane</keyword>
<feature type="signal peptide" evidence="9">
    <location>
        <begin position="1"/>
        <end position="19"/>
    </location>
</feature>
<dbReference type="Gene3D" id="2.170.130.10">
    <property type="entry name" value="TonB-dependent receptor, plug domain"/>
    <property type="match status" value="1"/>
</dbReference>
<gene>
    <name evidence="12" type="ORF">PEDI_24530</name>
</gene>
<evidence type="ECO:0000256" key="1">
    <source>
        <dbReference type="ARBA" id="ARBA00004571"/>
    </source>
</evidence>
<dbReference type="GO" id="GO:0044718">
    <property type="term" value="P:siderophore transmembrane transport"/>
    <property type="evidence" value="ECO:0007669"/>
    <property type="project" value="TreeGrafter"/>
</dbReference>
<comment type="subcellular location">
    <subcellularLocation>
        <location evidence="1 8">Cell outer membrane</location>
        <topology evidence="1 8">Multi-pass membrane protein</topology>
    </subcellularLocation>
</comment>
<protein>
    <submittedName>
        <fullName evidence="12">TonB-dependent receptor</fullName>
    </submittedName>
</protein>
<keyword evidence="3 8" id="KW-1134">Transmembrane beta strand</keyword>
<evidence type="ECO:0000256" key="4">
    <source>
        <dbReference type="ARBA" id="ARBA00022692"/>
    </source>
</evidence>
<organism evidence="12 13">
    <name type="scientific">Persicobacter diffluens</name>
    <dbReference type="NCBI Taxonomy" id="981"/>
    <lineage>
        <taxon>Bacteria</taxon>
        <taxon>Pseudomonadati</taxon>
        <taxon>Bacteroidota</taxon>
        <taxon>Cytophagia</taxon>
        <taxon>Cytophagales</taxon>
        <taxon>Persicobacteraceae</taxon>
        <taxon>Persicobacter</taxon>
    </lineage>
</organism>
<evidence type="ECO:0000256" key="9">
    <source>
        <dbReference type="SAM" id="SignalP"/>
    </source>
</evidence>
<name>A0AAN5ALZ9_9BACT</name>
<evidence type="ECO:0000256" key="5">
    <source>
        <dbReference type="ARBA" id="ARBA00022729"/>
    </source>
</evidence>
<keyword evidence="12" id="KW-0675">Receptor</keyword>
<evidence type="ECO:0000313" key="13">
    <source>
        <dbReference type="Proteomes" id="UP001310022"/>
    </source>
</evidence>
<feature type="domain" description="Outer membrane protein beta-barrel" evidence="11">
    <location>
        <begin position="404"/>
        <end position="767"/>
    </location>
</feature>
<evidence type="ECO:0000259" key="11">
    <source>
        <dbReference type="Pfam" id="PF14905"/>
    </source>
</evidence>
<dbReference type="Pfam" id="PF14905">
    <property type="entry name" value="OMP_b-brl_3"/>
    <property type="match status" value="1"/>
</dbReference>
<comment type="caution">
    <text evidence="12">The sequence shown here is derived from an EMBL/GenBank/DDBJ whole genome shotgun (WGS) entry which is preliminary data.</text>
</comment>